<evidence type="ECO:0000313" key="9">
    <source>
        <dbReference type="Proteomes" id="UP000664256"/>
    </source>
</evidence>
<evidence type="ECO:0000256" key="6">
    <source>
        <dbReference type="SAM" id="Phobius"/>
    </source>
</evidence>
<keyword evidence="5 6" id="KW-0472">Membrane</keyword>
<dbReference type="InterPro" id="IPR052714">
    <property type="entry name" value="MFS_Exporter"/>
</dbReference>
<proteinExistence type="predicted"/>
<evidence type="ECO:0000256" key="5">
    <source>
        <dbReference type="ARBA" id="ARBA00023136"/>
    </source>
</evidence>
<organism evidence="8 9">
    <name type="scientific">Candidatus Enterococcus myersii</name>
    <dbReference type="NCBI Taxonomy" id="2815322"/>
    <lineage>
        <taxon>Bacteria</taxon>
        <taxon>Bacillati</taxon>
        <taxon>Bacillota</taxon>
        <taxon>Bacilli</taxon>
        <taxon>Lactobacillales</taxon>
        <taxon>Enterococcaceae</taxon>
        <taxon>Enterococcus</taxon>
    </lineage>
</organism>
<protein>
    <submittedName>
        <fullName evidence="8">MFS transporter</fullName>
    </submittedName>
</protein>
<evidence type="ECO:0000313" key="8">
    <source>
        <dbReference type="EMBL" id="MBO0448803.1"/>
    </source>
</evidence>
<comment type="subcellular location">
    <subcellularLocation>
        <location evidence="1">Cell membrane</location>
        <topology evidence="1">Multi-pass membrane protein</topology>
    </subcellularLocation>
</comment>
<comment type="caution">
    <text evidence="8">The sequence shown here is derived from an EMBL/GenBank/DDBJ whole genome shotgun (WGS) entry which is preliminary data.</text>
</comment>
<feature type="transmembrane region" description="Helical" evidence="6">
    <location>
        <begin position="214"/>
        <end position="235"/>
    </location>
</feature>
<dbReference type="PROSITE" id="PS50850">
    <property type="entry name" value="MFS"/>
    <property type="match status" value="1"/>
</dbReference>
<dbReference type="EMBL" id="JAFLVT010000006">
    <property type="protein sequence ID" value="MBO0448803.1"/>
    <property type="molecule type" value="Genomic_DNA"/>
</dbReference>
<dbReference type="InterPro" id="IPR011701">
    <property type="entry name" value="MFS"/>
</dbReference>
<reference evidence="8 9" key="1">
    <citation type="submission" date="2021-03" db="EMBL/GenBank/DDBJ databases">
        <title>Enterococcal diversity collection.</title>
        <authorList>
            <person name="Gilmore M.S."/>
            <person name="Schwartzman J."/>
            <person name="Van Tyne D."/>
            <person name="Martin M."/>
            <person name="Earl A.M."/>
            <person name="Manson A.L."/>
            <person name="Straub T."/>
            <person name="Salamzade R."/>
            <person name="Saavedra J."/>
            <person name="Lebreton F."/>
            <person name="Prichula J."/>
            <person name="Schaufler K."/>
            <person name="Gaca A."/>
            <person name="Sgardioli B."/>
            <person name="Wagenaar J."/>
            <person name="Strong T."/>
        </authorList>
    </citation>
    <scope>NUCLEOTIDE SEQUENCE [LARGE SCALE GENOMIC DNA]</scope>
    <source>
        <strain evidence="8 9">MJM12</strain>
    </source>
</reference>
<accession>A0ABS3H854</accession>
<feature type="domain" description="Major facilitator superfamily (MFS) profile" evidence="7">
    <location>
        <begin position="12"/>
        <end position="390"/>
    </location>
</feature>
<feature type="transmembrane region" description="Helical" evidence="6">
    <location>
        <begin position="49"/>
        <end position="67"/>
    </location>
</feature>
<evidence type="ECO:0000259" key="7">
    <source>
        <dbReference type="PROSITE" id="PS50850"/>
    </source>
</evidence>
<keyword evidence="2" id="KW-0813">Transport</keyword>
<gene>
    <name evidence="8" type="ORF">JZO76_04560</name>
</gene>
<feature type="transmembrane region" description="Helical" evidence="6">
    <location>
        <begin position="141"/>
        <end position="160"/>
    </location>
</feature>
<feature type="transmembrane region" description="Helical" evidence="6">
    <location>
        <begin position="79"/>
        <end position="106"/>
    </location>
</feature>
<name>A0ABS3H854_9ENTE</name>
<feature type="transmembrane region" description="Helical" evidence="6">
    <location>
        <begin position="112"/>
        <end position="129"/>
    </location>
</feature>
<keyword evidence="9" id="KW-1185">Reference proteome</keyword>
<evidence type="ECO:0000256" key="3">
    <source>
        <dbReference type="ARBA" id="ARBA00022692"/>
    </source>
</evidence>
<keyword evidence="4 6" id="KW-1133">Transmembrane helix</keyword>
<feature type="transmembrane region" description="Helical" evidence="6">
    <location>
        <begin position="241"/>
        <end position="262"/>
    </location>
</feature>
<feature type="transmembrane region" description="Helical" evidence="6">
    <location>
        <begin position="283"/>
        <end position="313"/>
    </location>
</feature>
<dbReference type="PANTHER" id="PTHR23531:SF1">
    <property type="entry name" value="QUINOLENE RESISTANCE PROTEIN NORA"/>
    <property type="match status" value="1"/>
</dbReference>
<evidence type="ECO:0000256" key="1">
    <source>
        <dbReference type="ARBA" id="ARBA00004651"/>
    </source>
</evidence>
<dbReference type="CDD" id="cd17489">
    <property type="entry name" value="MFS_YfcJ_like"/>
    <property type="match status" value="1"/>
</dbReference>
<dbReference type="InterPro" id="IPR020846">
    <property type="entry name" value="MFS_dom"/>
</dbReference>
<keyword evidence="3 6" id="KW-0812">Transmembrane</keyword>
<dbReference type="PROSITE" id="PS00216">
    <property type="entry name" value="SUGAR_TRANSPORT_1"/>
    <property type="match status" value="1"/>
</dbReference>
<dbReference type="SUPFAM" id="SSF103473">
    <property type="entry name" value="MFS general substrate transporter"/>
    <property type="match status" value="1"/>
</dbReference>
<evidence type="ECO:0000256" key="2">
    <source>
        <dbReference type="ARBA" id="ARBA00022448"/>
    </source>
</evidence>
<feature type="transmembrane region" description="Helical" evidence="6">
    <location>
        <begin position="166"/>
        <end position="193"/>
    </location>
</feature>
<dbReference type="Gene3D" id="1.20.1250.20">
    <property type="entry name" value="MFS general substrate transporter like domains"/>
    <property type="match status" value="1"/>
</dbReference>
<sequence length="402" mass="44400">MEHQAEKLFNKGFISITLINFVVYLVYYLLVVIMAVIAQDNLHATLGQAGLATGIYILGTLLARLIIGKTLELWGRKAVLRYGALFYLVTMIAYLYMPTIGMMYLIRFLNGFAYGTVSTATNAIVTAYIPKAKYGEGINYYGLSTSLAAAIGPLIGMVLLNTTNFYFIIIFSIVLIFITTIACFAFPVKNIVLTKEHREQLSKWTFDSFVEKKVAFISFIGFLMGLAYSSVLAFLSSYAKAIDLVGASSLFFVVYALVITFTRPMSGRIFDLRGENYVMYPSYLFLTGGLFLLSITNASWMLLLAGALIGLGYGTFMSNGQAICLKVSEDHRIGIALSTYFIGLDLGLGIGPFVLGELRSVLSFQGIYLVAGFLPVICAILYGIFYRVKTSEKKENLVVEED</sequence>
<dbReference type="InterPro" id="IPR005829">
    <property type="entry name" value="Sugar_transporter_CS"/>
</dbReference>
<feature type="transmembrane region" description="Helical" evidence="6">
    <location>
        <begin position="367"/>
        <end position="385"/>
    </location>
</feature>
<dbReference type="RefSeq" id="WP_206902998.1">
    <property type="nucleotide sequence ID" value="NZ_JAFLVT010000006.1"/>
</dbReference>
<feature type="transmembrane region" description="Helical" evidence="6">
    <location>
        <begin position="333"/>
        <end position="355"/>
    </location>
</feature>
<dbReference type="InterPro" id="IPR036259">
    <property type="entry name" value="MFS_trans_sf"/>
</dbReference>
<dbReference type="PANTHER" id="PTHR23531">
    <property type="entry name" value="QUINOLENE RESISTANCE PROTEIN NORA"/>
    <property type="match status" value="1"/>
</dbReference>
<feature type="transmembrane region" description="Helical" evidence="6">
    <location>
        <begin position="12"/>
        <end position="37"/>
    </location>
</feature>
<evidence type="ECO:0000256" key="4">
    <source>
        <dbReference type="ARBA" id="ARBA00022989"/>
    </source>
</evidence>
<dbReference type="Pfam" id="PF07690">
    <property type="entry name" value="MFS_1"/>
    <property type="match status" value="1"/>
</dbReference>
<dbReference type="Proteomes" id="UP000664256">
    <property type="component" value="Unassembled WGS sequence"/>
</dbReference>